<sequence>MSYSFTEKKRIRKSFAKRESVQEVPYLLAMQLESYKAFLQTDVPADKRLSEGLQATFSSVFPIVSHSGNARLDYVSYTLGAEPFDVKECQQRGLTYAAPLRVKVRLTIMDKEASKPTVKEVKEQEVYMGELPLMTENGSFVINGTERVIVSQLHRSPGVFFEHDRGKTHSSGKLLFSARVIPYRGSWLDFEFDPKDYLYFRVDRRRKMPVTILLKALGYNPEQILDTFYDLDTFHLTKDSVLFELVPERLRGEVAKFDILAKDGSVLVAKDKRITVKHIRDMEKAGISRIPVPEEFLLGRALSKNIVDTDSGEVVASANDEITETLLEKLRAASIAQINTLYSNDLDHGDYISQTLRIDEIPDQYSARVAIYRMMRPGEPPTEDAVEALFDGLFFNADRYDLSVVGRMKFNRRVYPDKNEERSPAWQRRFLERVGPQGAEGAGVLCNDDILAVVAVLLELRNGRGEIDDIDHLGNRRIRSVGELAENQFRAGLVRVERAVKERLSQAESENLMPHDLINAKPVSSAIREFFGSSQLSQFMDQTNPLSEITHKRRVSALGPGGLTRERAGFEVRDVHTTHYGRVCPIETPEGPNIGLINSLALYARTNQYGFLETPYRKVEANKVSDTIDYLSAIEESKYMIAQANSELDANGHFKEDLISARHHNEFTMSQPDRVQYMDVAPGQIVSVAASLIPFLEHDDANRALMGANMQRQAVPCLRAEKAVVGTGIERTVAVDSGTVVIARRGGTVDYVDSGRIVVRVNDEEAGAGEVGVDIYNLTKYTRSNQNTNINQRPLVNIGDQLSRGDVIADGASTDMGELALGQNMLVAFMPWNGYNFEDSILISERVVADDRYTSIHIEELSVVARDTKLGPEEITRDISNLSERMLGRLDDSGIIYIGAEVEAGDVLVGKVTPKGETQLTPEEKLLRAIFGEKASDVKDTSLRVPSGMSGTIIDVQVFTREGIDRDARAQQIIDDQLDHYKKDLADQMRIVEDDAFGRIRRLLEGKTATGGPKKLKKGEVLSAEYLDDIGRYDWFDIRLSDEDAARQLEQLKDSLEQARKEFDNKFEEKKRKLTQGDELSPGVQKMVKVYLAVKRRIQPGDKMAGRHGNKGVVSKIVPVEDMPHMADGTPMDIVLNPLGVPSRMNIGQILEVHLGWAAKGLGMRIGSMLQAEAKAAEMRDFLDKIYNSSSGKKEDIQSLTDVEVFDLAKNLQKGVPFATPVFDGATELDIRAMLDLAFPDDDARTKQLQFAAGKTQVRLIDGRTGEYFERPVTVGYMHVLKLHHLVDDKMHARSTGPYSLVTQQPLGGKAQFGGQRFGEMEVWALEAYGASYTLQEMLTVKSDDVSGRTKVYENIVKGEHKIDAGMPESFNVLVKEIRSLAIDIDLDRN</sequence>
<feature type="domain" description="RNA polymerase Rpb2" evidence="14">
    <location>
        <begin position="538"/>
        <end position="605"/>
    </location>
</feature>
<evidence type="ECO:0000256" key="7">
    <source>
        <dbReference type="RuleBase" id="RU000434"/>
    </source>
</evidence>
<proteinExistence type="inferred from homology"/>
<keyword evidence="1 6" id="KW-0240">DNA-directed RNA polymerase</keyword>
<protein>
    <recommendedName>
        <fullName evidence="6 8">DNA-directed RNA polymerase subunit beta</fullName>
        <shortName evidence="6">RNAP subunit beta</shortName>
        <ecNumber evidence="6 8">2.7.7.6</ecNumber>
    </recommendedName>
    <alternativeName>
        <fullName evidence="6">RNA polymerase subunit beta</fullName>
    </alternativeName>
    <alternativeName>
        <fullName evidence="6">Transcriptase subunit beta</fullName>
    </alternativeName>
</protein>
<keyword evidence="17" id="KW-1185">Reference proteome</keyword>
<dbReference type="Pfam" id="PF04563">
    <property type="entry name" value="RNA_pol_Rpb2_1"/>
    <property type="match status" value="1"/>
</dbReference>
<dbReference type="EMBL" id="RJVP01000002">
    <property type="protein sequence ID" value="ROH87124.1"/>
    <property type="molecule type" value="Genomic_DNA"/>
</dbReference>
<keyword evidence="4 6" id="KW-0804">Transcription</keyword>
<comment type="catalytic activity">
    <reaction evidence="5 6 8">
        <text>RNA(n) + a ribonucleoside 5'-triphosphate = RNA(n+1) + diphosphate</text>
        <dbReference type="Rhea" id="RHEA:21248"/>
        <dbReference type="Rhea" id="RHEA-COMP:14527"/>
        <dbReference type="Rhea" id="RHEA-COMP:17342"/>
        <dbReference type="ChEBI" id="CHEBI:33019"/>
        <dbReference type="ChEBI" id="CHEBI:61557"/>
        <dbReference type="ChEBI" id="CHEBI:140395"/>
        <dbReference type="EC" id="2.7.7.6"/>
    </reaction>
</comment>
<dbReference type="Pfam" id="PF04561">
    <property type="entry name" value="RNA_pol_Rpb2_2"/>
    <property type="match status" value="2"/>
</dbReference>
<dbReference type="GO" id="GO:0000428">
    <property type="term" value="C:DNA-directed RNA polymerase complex"/>
    <property type="evidence" value="ECO:0007669"/>
    <property type="project" value="UniProtKB-KW"/>
</dbReference>
<evidence type="ECO:0000256" key="9">
    <source>
        <dbReference type="SAM" id="Coils"/>
    </source>
</evidence>
<dbReference type="InterPro" id="IPR010243">
    <property type="entry name" value="RNA_pol_bsu_bac"/>
</dbReference>
<dbReference type="CDD" id="cd00653">
    <property type="entry name" value="RNA_pol_B_RPB2"/>
    <property type="match status" value="1"/>
</dbReference>
<dbReference type="InterPro" id="IPR037034">
    <property type="entry name" value="RNA_pol_Rpb2_2_sf"/>
</dbReference>
<dbReference type="GO" id="GO:0003677">
    <property type="term" value="F:DNA binding"/>
    <property type="evidence" value="ECO:0007669"/>
    <property type="project" value="UniProtKB-UniRule"/>
</dbReference>
<dbReference type="SUPFAM" id="SSF64484">
    <property type="entry name" value="beta and beta-prime subunits of DNA dependent RNA-polymerase"/>
    <property type="match status" value="1"/>
</dbReference>
<dbReference type="Gene3D" id="2.30.150.10">
    <property type="entry name" value="DNA-directed RNA polymerase, beta subunit, external 1 domain"/>
    <property type="match status" value="1"/>
</dbReference>
<evidence type="ECO:0000256" key="1">
    <source>
        <dbReference type="ARBA" id="ARBA00022478"/>
    </source>
</evidence>
<dbReference type="Pfam" id="PF00562">
    <property type="entry name" value="RNA_pol_Rpb2_6"/>
    <property type="match status" value="1"/>
</dbReference>
<dbReference type="InterPro" id="IPR019462">
    <property type="entry name" value="DNA-dir_RNA_pol_bsu_external_1"/>
</dbReference>
<dbReference type="Gene3D" id="3.90.1100.10">
    <property type="match status" value="2"/>
</dbReference>
<evidence type="ECO:0000259" key="15">
    <source>
        <dbReference type="Pfam" id="PF10385"/>
    </source>
</evidence>
<dbReference type="Gene3D" id="2.40.50.150">
    <property type="match status" value="1"/>
</dbReference>
<dbReference type="GO" id="GO:0003899">
    <property type="term" value="F:DNA-directed RNA polymerase activity"/>
    <property type="evidence" value="ECO:0007669"/>
    <property type="project" value="UniProtKB-UniRule"/>
</dbReference>
<gene>
    <name evidence="6 16" type="primary">rpoB</name>
    <name evidence="16" type="ORF">ED236_05470</name>
</gene>
<evidence type="ECO:0000256" key="2">
    <source>
        <dbReference type="ARBA" id="ARBA00022679"/>
    </source>
</evidence>
<dbReference type="InterPro" id="IPR015712">
    <property type="entry name" value="DNA-dir_RNA_pol_su2"/>
</dbReference>
<dbReference type="InterPro" id="IPR007641">
    <property type="entry name" value="RNA_pol_Rpb2_7"/>
</dbReference>
<keyword evidence="3 6" id="KW-0548">Nucleotidyltransferase</keyword>
<evidence type="ECO:0000259" key="10">
    <source>
        <dbReference type="Pfam" id="PF00562"/>
    </source>
</evidence>
<organism evidence="16 17">
    <name type="scientific">Pseudomethylobacillus aquaticus</name>
    <dbReference type="NCBI Taxonomy" id="2676064"/>
    <lineage>
        <taxon>Bacteria</taxon>
        <taxon>Pseudomonadati</taxon>
        <taxon>Pseudomonadota</taxon>
        <taxon>Betaproteobacteria</taxon>
        <taxon>Nitrosomonadales</taxon>
        <taxon>Methylophilaceae</taxon>
        <taxon>Pseudomethylobacillus</taxon>
    </lineage>
</organism>
<dbReference type="Pfam" id="PF04565">
    <property type="entry name" value="RNA_pol_Rpb2_3"/>
    <property type="match status" value="1"/>
</dbReference>
<dbReference type="Pfam" id="PF10385">
    <property type="entry name" value="RNA_pol_Rpb2_45"/>
    <property type="match status" value="1"/>
</dbReference>
<dbReference type="Proteomes" id="UP000275137">
    <property type="component" value="Unassembled WGS sequence"/>
</dbReference>
<dbReference type="InterPro" id="IPR007645">
    <property type="entry name" value="RNA_pol_Rpb2_3"/>
</dbReference>
<dbReference type="InterPro" id="IPR037033">
    <property type="entry name" value="DNA-dir_RNAP_su2_hyb_sf"/>
</dbReference>
<dbReference type="NCBIfam" id="TIGR02013">
    <property type="entry name" value="rpoB"/>
    <property type="match status" value="1"/>
</dbReference>
<dbReference type="InterPro" id="IPR007120">
    <property type="entry name" value="DNA-dir_RNAP_su2_dom"/>
</dbReference>
<evidence type="ECO:0000256" key="8">
    <source>
        <dbReference type="RuleBase" id="RU363031"/>
    </source>
</evidence>
<evidence type="ECO:0000313" key="16">
    <source>
        <dbReference type="EMBL" id="ROH87124.1"/>
    </source>
</evidence>
<evidence type="ECO:0000259" key="14">
    <source>
        <dbReference type="Pfam" id="PF04565"/>
    </source>
</evidence>
<dbReference type="GO" id="GO:0006351">
    <property type="term" value="P:DNA-templated transcription"/>
    <property type="evidence" value="ECO:0007669"/>
    <property type="project" value="UniProtKB-UniRule"/>
</dbReference>
<evidence type="ECO:0000256" key="6">
    <source>
        <dbReference type="HAMAP-Rule" id="MF_01321"/>
    </source>
</evidence>
<dbReference type="Gene3D" id="2.40.50.100">
    <property type="match status" value="1"/>
</dbReference>
<dbReference type="InterPro" id="IPR007644">
    <property type="entry name" value="RNA_pol_bsu_protrusion"/>
</dbReference>
<evidence type="ECO:0000313" key="17">
    <source>
        <dbReference type="Proteomes" id="UP000275137"/>
    </source>
</evidence>
<evidence type="ECO:0000259" key="13">
    <source>
        <dbReference type="Pfam" id="PF04563"/>
    </source>
</evidence>
<feature type="domain" description="RNA polymerase Rpb2" evidence="12">
    <location>
        <begin position="445"/>
        <end position="479"/>
    </location>
</feature>
<comment type="function">
    <text evidence="6 8">DNA-dependent RNA polymerase catalyzes the transcription of DNA into RNA using the four ribonucleoside triphosphates as substrates.</text>
</comment>
<evidence type="ECO:0000259" key="11">
    <source>
        <dbReference type="Pfam" id="PF04560"/>
    </source>
</evidence>
<comment type="similarity">
    <text evidence="6 7">Belongs to the RNA polymerase beta chain family.</text>
</comment>
<keyword evidence="9" id="KW-0175">Coiled coil</keyword>
<dbReference type="Pfam" id="PF04560">
    <property type="entry name" value="RNA_pol_Rpb2_7"/>
    <property type="match status" value="1"/>
</dbReference>
<name>A0A3N0V3J8_9PROT</name>
<evidence type="ECO:0000256" key="4">
    <source>
        <dbReference type="ARBA" id="ARBA00023163"/>
    </source>
</evidence>
<feature type="domain" description="DNA-directed RNA polymerase subunit 2 hybrid-binding" evidence="10">
    <location>
        <begin position="742"/>
        <end position="1312"/>
    </location>
</feature>
<feature type="coiled-coil region" evidence="9">
    <location>
        <begin position="1039"/>
        <end position="1073"/>
    </location>
</feature>
<dbReference type="PANTHER" id="PTHR20856">
    <property type="entry name" value="DNA-DIRECTED RNA POLYMERASE I SUBUNIT 2"/>
    <property type="match status" value="1"/>
</dbReference>
<feature type="domain" description="RNA polymerase beta subunit protrusion" evidence="13">
    <location>
        <begin position="27"/>
        <end position="524"/>
    </location>
</feature>
<evidence type="ECO:0000259" key="12">
    <source>
        <dbReference type="Pfam" id="PF04561"/>
    </source>
</evidence>
<dbReference type="HAMAP" id="MF_01321">
    <property type="entry name" value="RNApol_bact_RpoB"/>
    <property type="match status" value="1"/>
</dbReference>
<evidence type="ECO:0000256" key="5">
    <source>
        <dbReference type="ARBA" id="ARBA00048552"/>
    </source>
</evidence>
<dbReference type="NCBIfam" id="NF001616">
    <property type="entry name" value="PRK00405.1"/>
    <property type="match status" value="1"/>
</dbReference>
<dbReference type="InterPro" id="IPR007642">
    <property type="entry name" value="RNA_pol_Rpb2_2"/>
</dbReference>
<reference evidence="16 17" key="1">
    <citation type="submission" date="2018-10" db="EMBL/GenBank/DDBJ databases">
        <authorList>
            <person name="Chen W.-M."/>
        </authorList>
    </citation>
    <scope>NUCLEOTIDE SEQUENCE [LARGE SCALE GENOMIC DNA]</scope>
    <source>
        <strain evidence="16 17">H-5</strain>
    </source>
</reference>
<dbReference type="Gene3D" id="3.90.1110.10">
    <property type="entry name" value="RNA polymerase Rpb2, domain 2"/>
    <property type="match status" value="2"/>
</dbReference>
<dbReference type="Gene3D" id="2.40.270.10">
    <property type="entry name" value="DNA-directed RNA polymerase, subunit 2, domain 6"/>
    <property type="match status" value="2"/>
</dbReference>
<dbReference type="Gene3D" id="3.90.1800.10">
    <property type="entry name" value="RNA polymerase alpha subunit dimerisation domain"/>
    <property type="match status" value="1"/>
</dbReference>
<dbReference type="EC" id="2.7.7.6" evidence="6 8"/>
<dbReference type="InterPro" id="IPR007121">
    <property type="entry name" value="RNA_pol_bsu_CS"/>
</dbReference>
<dbReference type="FunFam" id="2.40.50.100:FF:000006">
    <property type="entry name" value="DNA-directed RNA polymerase subunit beta"/>
    <property type="match status" value="1"/>
</dbReference>
<dbReference type="InterPro" id="IPR014724">
    <property type="entry name" value="RNA_pol_RPB2_OB-fold"/>
</dbReference>
<keyword evidence="2 6" id="KW-0808">Transferase</keyword>
<dbReference type="PROSITE" id="PS01166">
    <property type="entry name" value="RNA_POL_BETA"/>
    <property type="match status" value="1"/>
</dbReference>
<feature type="domain" description="DNA-directed RNA polymerase beta subunit external 1" evidence="15">
    <location>
        <begin position="616"/>
        <end position="681"/>
    </location>
</feature>
<dbReference type="RefSeq" id="WP_123236929.1">
    <property type="nucleotide sequence ID" value="NZ_RJVP01000002.1"/>
</dbReference>
<comment type="caution">
    <text evidence="16">The sequence shown here is derived from an EMBL/GenBank/DDBJ whole genome shotgun (WGS) entry which is preliminary data.</text>
</comment>
<accession>A0A3N0V3J8</accession>
<comment type="subunit">
    <text evidence="6 8">The RNAP catalytic core consists of 2 alpha, 1 beta, 1 beta' and 1 omega subunit. When a sigma factor is associated with the core the holoenzyme is formed, which can initiate transcription.</text>
</comment>
<feature type="domain" description="RNA polymerase Rpb2" evidence="12">
    <location>
        <begin position="155"/>
        <end position="234"/>
    </location>
</feature>
<dbReference type="FunFam" id="3.90.1800.10:FF:000001">
    <property type="entry name" value="DNA-directed RNA polymerase subunit beta"/>
    <property type="match status" value="1"/>
</dbReference>
<dbReference type="InterPro" id="IPR042107">
    <property type="entry name" value="DNA-dir_RNA_pol_bsu_ext_1_sf"/>
</dbReference>
<dbReference type="FunFam" id="2.40.50.150:FF:000001">
    <property type="entry name" value="DNA-directed RNA polymerase subunit beta"/>
    <property type="match status" value="1"/>
</dbReference>
<feature type="domain" description="RNA polymerase Rpb2" evidence="11">
    <location>
        <begin position="1314"/>
        <end position="1387"/>
    </location>
</feature>
<evidence type="ECO:0000256" key="3">
    <source>
        <dbReference type="ARBA" id="ARBA00022695"/>
    </source>
</evidence>
<dbReference type="GO" id="GO:0032549">
    <property type="term" value="F:ribonucleoside binding"/>
    <property type="evidence" value="ECO:0007669"/>
    <property type="project" value="InterPro"/>
</dbReference>